<evidence type="ECO:0000313" key="3">
    <source>
        <dbReference type="EMBL" id="OGE80518.1"/>
    </source>
</evidence>
<protein>
    <submittedName>
        <fullName evidence="3">Uncharacterized protein</fullName>
    </submittedName>
</protein>
<keyword evidence="2" id="KW-1133">Transmembrane helix</keyword>
<feature type="transmembrane region" description="Helical" evidence="2">
    <location>
        <begin position="192"/>
        <end position="214"/>
    </location>
</feature>
<accession>A0A1F5NSB1</accession>
<dbReference type="Pfam" id="PF19590">
    <property type="entry name" value="TrbL_3"/>
    <property type="match status" value="1"/>
</dbReference>
<feature type="transmembrane region" description="Helical" evidence="2">
    <location>
        <begin position="284"/>
        <end position="301"/>
    </location>
</feature>
<name>A0A1F5NSB1_9BACT</name>
<keyword evidence="2" id="KW-0812">Transmembrane</keyword>
<organism evidence="3 4">
    <name type="scientific">Candidatus Doudnabacteria bacterium RIFCSPHIGHO2_01_FULL_45_18</name>
    <dbReference type="NCBI Taxonomy" id="1817823"/>
    <lineage>
        <taxon>Bacteria</taxon>
        <taxon>Candidatus Doudnaibacteriota</taxon>
    </lineage>
</organism>
<dbReference type="AlphaFoldDB" id="A0A1F5NSB1"/>
<feature type="transmembrane region" description="Helical" evidence="2">
    <location>
        <begin position="149"/>
        <end position="171"/>
    </location>
</feature>
<sequence>MTVEETIKNSPQGILISGISNDAARAAQEKIDAAPVSAAIGWLLNGIGDVIAGFLGIIASIAGGIFTTAVDQILKVTDMPKVVDVGWTIIRDICNMFFILIMVVIGLGIILRIKEYQEYGHLIRNLVIMAILVNFSKVIAVTIMNAVNFLAAAFYSGGLGTNVFSFLWTIVNPVNDATAIFQNGWQAGLMTGLGKIVFMAIATVVLVALAGMFIIRLVGLYVLIIFSPIAYVARILPATEKFSEEWWSHFLKYLIWAPVALFMIQLTIMTVNSIDAIPGGNDSSFYYFIICAFLAAALLVAEEAGMVGSKAVMGAVEKGAHWAGEKVAGYASRKWNDYTSHKYGEAEARAAAQGKEVGLGTKALFLAANPIAGYKAWSERAQEKEHIASGYAQATAKEIFGGAIGTPFRENLARKEEVKYADEYSDMSKEEKAVAARNLFGAKGHEAAVRRRALMRAAVEDNHIEDILASPQFVEEYTDDEGDLSSEAKFRFLNDFLGADHDAESQRFIASDLNTLGAKAKRFDYTGMATVDPETGAYKKAFKDSGRTKVVNGKTIRILEDDGQAAYAANELSKLEAQDRAKLSPQNFVTIRTEVSTDAAGKKVVDQKFVYKADAYGRAAIKHLDEAVRANISRTQSRTIGAFIPGTVDDNGVIEVDTIGEMQAIKDFWEANNEHARVLYAKKRGFAKPLEEAEKIDGVTVRLKGDTAILRNPDGSTQRKRVAPETIVNPKKNRTKSVNVTSSEDESVASND</sequence>
<dbReference type="EMBL" id="MFEJ01000009">
    <property type="protein sequence ID" value="OGE80518.1"/>
    <property type="molecule type" value="Genomic_DNA"/>
</dbReference>
<feature type="transmembrane region" description="Helical" evidence="2">
    <location>
        <begin position="122"/>
        <end position="143"/>
    </location>
</feature>
<feature type="region of interest" description="Disordered" evidence="1">
    <location>
        <begin position="710"/>
        <end position="752"/>
    </location>
</feature>
<evidence type="ECO:0000256" key="2">
    <source>
        <dbReference type="SAM" id="Phobius"/>
    </source>
</evidence>
<feature type="transmembrane region" description="Helical" evidence="2">
    <location>
        <begin position="250"/>
        <end position="272"/>
    </location>
</feature>
<evidence type="ECO:0000313" key="4">
    <source>
        <dbReference type="Proteomes" id="UP000176233"/>
    </source>
</evidence>
<dbReference type="Proteomes" id="UP000176233">
    <property type="component" value="Unassembled WGS sequence"/>
</dbReference>
<gene>
    <name evidence="3" type="ORF">A2660_01490</name>
</gene>
<evidence type="ECO:0000256" key="1">
    <source>
        <dbReference type="SAM" id="MobiDB-lite"/>
    </source>
</evidence>
<feature type="compositionally biased region" description="Acidic residues" evidence="1">
    <location>
        <begin position="743"/>
        <end position="752"/>
    </location>
</feature>
<comment type="caution">
    <text evidence="3">The sequence shown here is derived from an EMBL/GenBank/DDBJ whole genome shotgun (WGS) entry which is preliminary data.</text>
</comment>
<reference evidence="3 4" key="1">
    <citation type="journal article" date="2016" name="Nat. Commun.">
        <title>Thousands of microbial genomes shed light on interconnected biogeochemical processes in an aquifer system.</title>
        <authorList>
            <person name="Anantharaman K."/>
            <person name="Brown C.T."/>
            <person name="Hug L.A."/>
            <person name="Sharon I."/>
            <person name="Castelle C.J."/>
            <person name="Probst A.J."/>
            <person name="Thomas B.C."/>
            <person name="Singh A."/>
            <person name="Wilkins M.J."/>
            <person name="Karaoz U."/>
            <person name="Brodie E.L."/>
            <person name="Williams K.H."/>
            <person name="Hubbard S.S."/>
            <person name="Banfield J.F."/>
        </authorList>
    </citation>
    <scope>NUCLEOTIDE SEQUENCE [LARGE SCALE GENOMIC DNA]</scope>
</reference>
<feature type="transmembrane region" description="Helical" evidence="2">
    <location>
        <begin position="89"/>
        <end position="110"/>
    </location>
</feature>
<keyword evidence="2" id="KW-0472">Membrane</keyword>
<dbReference type="InterPro" id="IPR045782">
    <property type="entry name" value="TrbL_3"/>
</dbReference>
<proteinExistence type="predicted"/>
<feature type="transmembrane region" description="Helical" evidence="2">
    <location>
        <begin position="220"/>
        <end position="238"/>
    </location>
</feature>
<feature type="transmembrane region" description="Helical" evidence="2">
    <location>
        <begin position="50"/>
        <end position="69"/>
    </location>
</feature>